<gene>
    <name evidence="1" type="ORF">JHL16_20465</name>
</gene>
<evidence type="ECO:0000313" key="1">
    <source>
        <dbReference type="EMBL" id="MBK1868742.1"/>
    </source>
</evidence>
<dbReference type="EMBL" id="JAENHL010000007">
    <property type="protein sequence ID" value="MBK1868742.1"/>
    <property type="molecule type" value="Genomic_DNA"/>
</dbReference>
<dbReference type="Proteomes" id="UP000616151">
    <property type="component" value="Unassembled WGS sequence"/>
</dbReference>
<sequence length="340" mass="35867">MGALDQPRSHLQIDEEATLAARAAWLYFAGGQTQGEIAEKLNIPNTKAHRLIARASRDGLIRVFVEGPIAGCVALEEGLKAKFGISHCEVVPNIDDGALPLRTLGMAGARYLRNVLDRATHEIIGVGHGRTLAAAIDFLPSSPAPHVKFVSLLGGLTRRFAANPYDVIHRLSERTGSEAYLLPVPFFANSVEDKAVLLSQFGIADVVALARQASLHLVGIGEVDNAGFITSAGMIAPAEIEEVARDGACGEVLGSFFAEDGRLVPTDLSDRALAPDIEVLRGREMVAIAGGRNKIKAIRSVLKSGLLTGLITDETTARQLTGEEPGAEAGNKNGNKAASA</sequence>
<organism evidence="1 2">
    <name type="scientific">Taklimakanibacter albus</name>
    <dbReference type="NCBI Taxonomy" id="2800327"/>
    <lineage>
        <taxon>Bacteria</taxon>
        <taxon>Pseudomonadati</taxon>
        <taxon>Pseudomonadota</taxon>
        <taxon>Alphaproteobacteria</taxon>
        <taxon>Hyphomicrobiales</taxon>
        <taxon>Aestuariivirgaceae</taxon>
        <taxon>Taklimakanibacter</taxon>
    </lineage>
</organism>
<proteinExistence type="predicted"/>
<comment type="caution">
    <text evidence="1">The sequence shown here is derived from an EMBL/GenBank/DDBJ whole genome shotgun (WGS) entry which is preliminary data.</text>
</comment>
<evidence type="ECO:0000313" key="2">
    <source>
        <dbReference type="Proteomes" id="UP000616151"/>
    </source>
</evidence>
<name>A0ACC5R824_9HYPH</name>
<reference evidence="1" key="1">
    <citation type="submission" date="2021-01" db="EMBL/GenBank/DDBJ databases">
        <authorList>
            <person name="Sun Q."/>
        </authorList>
    </citation>
    <scope>NUCLEOTIDE SEQUENCE</scope>
    <source>
        <strain evidence="1">YIM B02566</strain>
    </source>
</reference>
<protein>
    <submittedName>
        <fullName evidence="1">Sugar-binding transcriptional regulator</fullName>
    </submittedName>
</protein>
<accession>A0ACC5R824</accession>
<keyword evidence="2" id="KW-1185">Reference proteome</keyword>